<reference evidence="1" key="1">
    <citation type="submission" date="2024-05" db="EMBL/GenBank/DDBJ databases">
        <authorList>
            <person name="Bunk B."/>
            <person name="Swiderski J."/>
            <person name="Sproer C."/>
            <person name="Thiel V."/>
        </authorList>
    </citation>
    <scope>NUCLEOTIDE SEQUENCE</scope>
    <source>
        <strain evidence="1">DSM 17735</strain>
    </source>
</reference>
<dbReference type="InterPro" id="IPR023606">
    <property type="entry name" value="CoA-Trfase_III_dom_1_sf"/>
</dbReference>
<dbReference type="InterPro" id="IPR044855">
    <property type="entry name" value="CoA-Trfase_III_dom3_sf"/>
</dbReference>
<dbReference type="Pfam" id="PF02515">
    <property type="entry name" value="CoA_transf_3"/>
    <property type="match status" value="1"/>
</dbReference>
<dbReference type="PANTHER" id="PTHR48228">
    <property type="entry name" value="SUCCINYL-COA--D-CITRAMALATE COA-TRANSFERASE"/>
    <property type="match status" value="1"/>
</dbReference>
<dbReference type="GO" id="GO:0016740">
    <property type="term" value="F:transferase activity"/>
    <property type="evidence" value="ECO:0007669"/>
    <property type="project" value="UniProtKB-KW"/>
</dbReference>
<dbReference type="EMBL" id="CP157675">
    <property type="protein sequence ID" value="XBP68402.1"/>
    <property type="molecule type" value="Genomic_DNA"/>
</dbReference>
<dbReference type="Gene3D" id="3.40.50.10540">
    <property type="entry name" value="Crotonobetainyl-coa:carnitine coa-transferase, domain 1"/>
    <property type="match status" value="1"/>
</dbReference>
<accession>A0AAU7LLA5</accession>
<sequence length="299" mass="31754">MTSTTAPAIQPVQPFQPLQGIRILSLALNLPGPAALMRCRQMGAACLKLEPPGGDPMKQYNQAAYSQLHENIELLTADLKTEAGQQLLHRELAQADVLITSFRPSALVKLGLTWQALHQQHPRLSQIAIVGASGERAEEAGHDLTYVAESGLVTGLDLPATLYADMGGSLMASEAVLQAVMHQRSQGEGVYLEIALSSAAGYLALPRAWGLTQPGAAIGGGHAGYRVYPCQDGRVALAALEPHFALRLCAEAGISMPGIQTMLEPATHEAVAAFLLTRTRRELDALAVEKDIPLCTLGD</sequence>
<dbReference type="InterPro" id="IPR003673">
    <property type="entry name" value="CoA-Trfase_fam_III"/>
</dbReference>
<gene>
    <name evidence="1" type="ORF">ABLV49_10695</name>
</gene>
<dbReference type="Gene3D" id="3.30.1540.10">
    <property type="entry name" value="formyl-coa transferase, domain 3"/>
    <property type="match status" value="1"/>
</dbReference>
<keyword evidence="1" id="KW-0808">Transferase</keyword>
<name>A0AAU7LLA5_9BURK</name>
<evidence type="ECO:0000313" key="1">
    <source>
        <dbReference type="EMBL" id="XBP68402.1"/>
    </source>
</evidence>
<dbReference type="RefSeq" id="WP_349276401.1">
    <property type="nucleotide sequence ID" value="NZ_CBCSCU010000029.1"/>
</dbReference>
<protein>
    <submittedName>
        <fullName evidence="1">CoA transferase</fullName>
    </submittedName>
</protein>
<dbReference type="SUPFAM" id="SSF89796">
    <property type="entry name" value="CoA-transferase family III (CaiB/BaiF)"/>
    <property type="match status" value="1"/>
</dbReference>
<dbReference type="AlphaFoldDB" id="A0AAU7LLA5"/>
<organism evidence="1">
    <name type="scientific">Polaromonas hydrogenivorans</name>
    <dbReference type="NCBI Taxonomy" id="335476"/>
    <lineage>
        <taxon>Bacteria</taxon>
        <taxon>Pseudomonadati</taxon>
        <taxon>Pseudomonadota</taxon>
        <taxon>Betaproteobacteria</taxon>
        <taxon>Burkholderiales</taxon>
        <taxon>Comamonadaceae</taxon>
        <taxon>Polaromonas</taxon>
    </lineage>
</organism>
<dbReference type="PANTHER" id="PTHR48228:SF5">
    <property type="entry name" value="ALPHA-METHYLACYL-COA RACEMASE"/>
    <property type="match status" value="1"/>
</dbReference>
<proteinExistence type="predicted"/>
<dbReference type="InterPro" id="IPR050509">
    <property type="entry name" value="CoA-transferase_III"/>
</dbReference>